<keyword evidence="7 10" id="KW-0503">Monooxygenase</keyword>
<evidence type="ECO:0000256" key="10">
    <source>
        <dbReference type="RuleBase" id="RU000461"/>
    </source>
</evidence>
<dbReference type="SUPFAM" id="SSF48264">
    <property type="entry name" value="Cytochrome P450"/>
    <property type="match status" value="1"/>
</dbReference>
<keyword evidence="4 9" id="KW-0479">Metal-binding</keyword>
<dbReference type="GO" id="GO:0004497">
    <property type="term" value="F:monooxygenase activity"/>
    <property type="evidence" value="ECO:0007669"/>
    <property type="project" value="UniProtKB-KW"/>
</dbReference>
<dbReference type="FunFam" id="1.10.630.10:FF:000005">
    <property type="entry name" value="cytochrome P450 4F22 isoform X2"/>
    <property type="match status" value="1"/>
</dbReference>
<dbReference type="OMA" id="DMISRWD"/>
<dbReference type="AlphaFoldDB" id="S4RFY8"/>
<dbReference type="PROSITE" id="PS00086">
    <property type="entry name" value="CYTOCHROME_P450"/>
    <property type="match status" value="1"/>
</dbReference>
<dbReference type="InterPro" id="IPR036396">
    <property type="entry name" value="Cyt_P450_sf"/>
</dbReference>
<dbReference type="Ensembl" id="ENSPMAT00000004137.1">
    <property type="protein sequence ID" value="ENSPMAP00000004120.1"/>
    <property type="gene ID" value="ENSPMAG00000003721.1"/>
</dbReference>
<comment type="subcellular location">
    <subcellularLocation>
        <location evidence="1">Endoplasmic reticulum membrane</location>
    </subcellularLocation>
</comment>
<keyword evidence="10" id="KW-0560">Oxidoreductase</keyword>
<dbReference type="Gene3D" id="1.10.630.10">
    <property type="entry name" value="Cytochrome P450"/>
    <property type="match status" value="1"/>
</dbReference>
<keyword evidence="3 9" id="KW-0349">Heme</keyword>
<dbReference type="InterPro" id="IPR050196">
    <property type="entry name" value="Cytochrome_P450_Monoox"/>
</dbReference>
<accession>S4RFY8</accession>
<dbReference type="InterPro" id="IPR002401">
    <property type="entry name" value="Cyt_P450_E_grp-I"/>
</dbReference>
<dbReference type="PANTHER" id="PTHR24291:SF201">
    <property type="entry name" value="CYTOCHROME P450, FAMILY 4, SUBFAMILY B, POLYPEPTIDE 7"/>
    <property type="match status" value="1"/>
</dbReference>
<dbReference type="GeneTree" id="ENSGT00940000161527"/>
<evidence type="ECO:0000256" key="2">
    <source>
        <dbReference type="ARBA" id="ARBA00010617"/>
    </source>
</evidence>
<dbReference type="Pfam" id="PF00067">
    <property type="entry name" value="p450"/>
    <property type="match status" value="1"/>
</dbReference>
<dbReference type="STRING" id="7757.ENSPMAP00000004120"/>
<dbReference type="PANTHER" id="PTHR24291">
    <property type="entry name" value="CYTOCHROME P450 FAMILY 4"/>
    <property type="match status" value="1"/>
</dbReference>
<organism evidence="11">
    <name type="scientific">Petromyzon marinus</name>
    <name type="common">Sea lamprey</name>
    <dbReference type="NCBI Taxonomy" id="7757"/>
    <lineage>
        <taxon>Eukaryota</taxon>
        <taxon>Metazoa</taxon>
        <taxon>Chordata</taxon>
        <taxon>Craniata</taxon>
        <taxon>Vertebrata</taxon>
        <taxon>Cyclostomata</taxon>
        <taxon>Hyperoartia</taxon>
        <taxon>Petromyzontiformes</taxon>
        <taxon>Petromyzontidae</taxon>
        <taxon>Petromyzon</taxon>
    </lineage>
</organism>
<keyword evidence="6 9" id="KW-0408">Iron</keyword>
<dbReference type="GO" id="GO:0005789">
    <property type="term" value="C:endoplasmic reticulum membrane"/>
    <property type="evidence" value="ECO:0007669"/>
    <property type="project" value="UniProtKB-SubCell"/>
</dbReference>
<feature type="binding site" description="axial binding residue" evidence="9">
    <location>
        <position position="449"/>
    </location>
    <ligand>
        <name>heme</name>
        <dbReference type="ChEBI" id="CHEBI:30413"/>
    </ligand>
    <ligandPart>
        <name>Fe</name>
        <dbReference type="ChEBI" id="CHEBI:18248"/>
    </ligandPart>
</feature>
<sequence>RDMDAWTLLLGAAALFCCFCALRAWRSLREARAHARALSAFPGPGRHWLYGNVHCFPDDERALQNELKFSKEYSFATPLWFGPTVSYLSMTHPDYARAVLTTSEPKDDVAYEFLIPWIGNGLLVLSGPKWFRNRRLLTPGFHYEILKPYIAIIGQSTASMLDKWERLTEKQPTLEVFGDISLLMLHSILKCAFSYEGNCQTEAGNSYVRAVYELTDLVHRRFRNFALHNKWVYYLTPAGRRFQKAKGHAHKHTEDVIRRRRETLKLEAQQDKTQQKRNLDFLDILLSSRDADGQSLSDEEIRTEVDTIMFAGHDTTASGLSWVLHALASNPHHQEVCRDEAARVLAGRSQPEWDDISNLPYTTMVIKESLRLYPPVPSIIRKLTQPLKLPHGHVLPAGMRVCVSIFCIHRNEEFWKDPEVFDPLRFSQENSAHRHPYAFIPFSAGPRNCIDQNFALNELRVTVAMILSRFRIHSASPPAWPLPQPIPRIVLRSNTGFHFRFERL</sequence>
<dbReference type="GO" id="GO:0020037">
    <property type="term" value="F:heme binding"/>
    <property type="evidence" value="ECO:0007669"/>
    <property type="project" value="InterPro"/>
</dbReference>
<comment type="cofactor">
    <cofactor evidence="9">
        <name>heme</name>
        <dbReference type="ChEBI" id="CHEBI:30413"/>
    </cofactor>
</comment>
<evidence type="ECO:0000256" key="6">
    <source>
        <dbReference type="ARBA" id="ARBA00023004"/>
    </source>
</evidence>
<evidence type="ECO:0000256" key="8">
    <source>
        <dbReference type="ARBA" id="ARBA00023136"/>
    </source>
</evidence>
<reference evidence="11" key="2">
    <citation type="submission" date="2025-09" db="UniProtKB">
        <authorList>
            <consortium name="Ensembl"/>
        </authorList>
    </citation>
    <scope>IDENTIFICATION</scope>
</reference>
<evidence type="ECO:0000256" key="1">
    <source>
        <dbReference type="ARBA" id="ARBA00004586"/>
    </source>
</evidence>
<dbReference type="PRINTS" id="PR00463">
    <property type="entry name" value="EP450I"/>
</dbReference>
<dbReference type="HOGENOM" id="CLU_001570_5_1_1"/>
<dbReference type="InterPro" id="IPR017972">
    <property type="entry name" value="Cyt_P450_CS"/>
</dbReference>
<evidence type="ECO:0000256" key="9">
    <source>
        <dbReference type="PIRSR" id="PIRSR602401-1"/>
    </source>
</evidence>
<dbReference type="PRINTS" id="PR00385">
    <property type="entry name" value="P450"/>
</dbReference>
<evidence type="ECO:0000256" key="3">
    <source>
        <dbReference type="ARBA" id="ARBA00022617"/>
    </source>
</evidence>
<evidence type="ECO:0000313" key="11">
    <source>
        <dbReference type="Ensembl" id="ENSPMAP00000004120.1"/>
    </source>
</evidence>
<evidence type="ECO:0000256" key="5">
    <source>
        <dbReference type="ARBA" id="ARBA00022824"/>
    </source>
</evidence>
<dbReference type="InterPro" id="IPR001128">
    <property type="entry name" value="Cyt_P450"/>
</dbReference>
<proteinExistence type="inferred from homology"/>
<evidence type="ECO:0000256" key="7">
    <source>
        <dbReference type="ARBA" id="ARBA00023033"/>
    </source>
</evidence>
<dbReference type="GO" id="GO:0005506">
    <property type="term" value="F:iron ion binding"/>
    <property type="evidence" value="ECO:0007669"/>
    <property type="project" value="InterPro"/>
</dbReference>
<evidence type="ECO:0000256" key="4">
    <source>
        <dbReference type="ARBA" id="ARBA00022723"/>
    </source>
</evidence>
<name>S4RFY8_PETMA</name>
<reference evidence="11" key="1">
    <citation type="submission" date="2025-08" db="UniProtKB">
        <authorList>
            <consortium name="Ensembl"/>
        </authorList>
    </citation>
    <scope>IDENTIFICATION</scope>
</reference>
<comment type="similarity">
    <text evidence="2 10">Belongs to the cytochrome P450 family.</text>
</comment>
<protein>
    <submittedName>
        <fullName evidence="11">Cytochrome P450, family 4, subfamily T, polypeptide 8</fullName>
    </submittedName>
</protein>
<keyword evidence="5" id="KW-0256">Endoplasmic reticulum</keyword>
<dbReference type="GO" id="GO:0016705">
    <property type="term" value="F:oxidoreductase activity, acting on paired donors, with incorporation or reduction of molecular oxygen"/>
    <property type="evidence" value="ECO:0007669"/>
    <property type="project" value="InterPro"/>
</dbReference>
<keyword evidence="8" id="KW-0472">Membrane</keyword>